<dbReference type="CDD" id="cd00085">
    <property type="entry name" value="HNHc"/>
    <property type="match status" value="1"/>
</dbReference>
<comment type="caution">
    <text evidence="2">The sequence shown here is derived from an EMBL/GenBank/DDBJ whole genome shotgun (WGS) entry which is preliminary data.</text>
</comment>
<dbReference type="Gene3D" id="1.10.30.50">
    <property type="match status" value="1"/>
</dbReference>
<evidence type="ECO:0000313" key="3">
    <source>
        <dbReference type="Proteomes" id="UP000036503"/>
    </source>
</evidence>
<dbReference type="InterPro" id="IPR002711">
    <property type="entry name" value="HNH"/>
</dbReference>
<dbReference type="GO" id="GO:0008270">
    <property type="term" value="F:zinc ion binding"/>
    <property type="evidence" value="ECO:0007669"/>
    <property type="project" value="InterPro"/>
</dbReference>
<dbReference type="AlphaFoldDB" id="A0A0J6ZMG3"/>
<feature type="domain" description="HNH" evidence="1">
    <location>
        <begin position="30"/>
        <end position="75"/>
    </location>
</feature>
<dbReference type="Pfam" id="PF01844">
    <property type="entry name" value="HNH"/>
    <property type="match status" value="1"/>
</dbReference>
<dbReference type="GO" id="GO:0004519">
    <property type="term" value="F:endonuclease activity"/>
    <property type="evidence" value="ECO:0007669"/>
    <property type="project" value="InterPro"/>
</dbReference>
<dbReference type="Proteomes" id="UP000036503">
    <property type="component" value="Unassembled WGS sequence"/>
</dbReference>
<dbReference type="RefSeq" id="WP_048514712.1">
    <property type="nucleotide sequence ID" value="NZ_FUXD01000029.1"/>
</dbReference>
<keyword evidence="3" id="KW-1185">Reference proteome</keyword>
<dbReference type="OrthoDB" id="9811997at2"/>
<gene>
    <name evidence="2" type="ORF">AB840_10065</name>
</gene>
<reference evidence="2 3" key="1">
    <citation type="submission" date="2015-06" db="EMBL/GenBank/DDBJ databases">
        <title>Draft genome sequence of beer spoilage bacterium Megasphaera cerevisiae type strain 20462.</title>
        <authorList>
            <person name="Kutumbaka K."/>
            <person name="Pasmowitz J."/>
            <person name="Mategko J."/>
            <person name="Reyes D."/>
            <person name="Friedrich A."/>
            <person name="Han S."/>
            <person name="Martens-Habbena W."/>
            <person name="Neal-McKinney J."/>
            <person name="Janagama H.K."/>
            <person name="Nadala C."/>
            <person name="Samadpour M."/>
        </authorList>
    </citation>
    <scope>NUCLEOTIDE SEQUENCE [LARGE SCALE GENOMIC DNA]</scope>
    <source>
        <strain evidence="2 3">DSM 20462</strain>
    </source>
</reference>
<dbReference type="EMBL" id="LEKT01000034">
    <property type="protein sequence ID" value="KMO86076.1"/>
    <property type="molecule type" value="Genomic_DNA"/>
</dbReference>
<evidence type="ECO:0000313" key="2">
    <source>
        <dbReference type="EMBL" id="KMO86076.1"/>
    </source>
</evidence>
<dbReference type="PATRIC" id="fig|1122219.3.peg.1845"/>
<name>A0A0J6ZMG3_9FIRM</name>
<dbReference type="InParanoid" id="A0A0J6ZMG3"/>
<organism evidence="2 3">
    <name type="scientific">Megasphaera cerevisiae DSM 20462</name>
    <dbReference type="NCBI Taxonomy" id="1122219"/>
    <lineage>
        <taxon>Bacteria</taxon>
        <taxon>Bacillati</taxon>
        <taxon>Bacillota</taxon>
        <taxon>Negativicutes</taxon>
        <taxon>Veillonellales</taxon>
        <taxon>Veillonellaceae</taxon>
        <taxon>Megasphaera</taxon>
    </lineage>
</organism>
<sequence length="106" mass="12136">MAREFAKSFYNSSAWRKVSKAYAASVFYLCEKCGKPGYIVHHKTHLTPQNIHNPEITLNWDNLMFLCTECHNKIHGTQEGRKIEFDEYGNLVGAEDDEVTKGTPRA</sequence>
<protein>
    <recommendedName>
        <fullName evidence="1">HNH domain-containing protein</fullName>
    </recommendedName>
</protein>
<dbReference type="InterPro" id="IPR003615">
    <property type="entry name" value="HNH_nuc"/>
</dbReference>
<dbReference type="GO" id="GO:0003676">
    <property type="term" value="F:nucleic acid binding"/>
    <property type="evidence" value="ECO:0007669"/>
    <property type="project" value="InterPro"/>
</dbReference>
<proteinExistence type="predicted"/>
<evidence type="ECO:0000259" key="1">
    <source>
        <dbReference type="Pfam" id="PF01844"/>
    </source>
</evidence>
<accession>A0A0J6ZMG3</accession>